<dbReference type="RefSeq" id="WP_345056871.1">
    <property type="nucleotide sequence ID" value="NZ_BAABDK010000026.1"/>
</dbReference>
<gene>
    <name evidence="1" type="ORF">GCM10022409_33960</name>
</gene>
<evidence type="ECO:0000313" key="1">
    <source>
        <dbReference type="EMBL" id="GAA4045130.1"/>
    </source>
</evidence>
<proteinExistence type="predicted"/>
<name>A0ABP7UJS0_9BACT</name>
<keyword evidence="2" id="KW-1185">Reference proteome</keyword>
<comment type="caution">
    <text evidence="1">The sequence shown here is derived from an EMBL/GenBank/DDBJ whole genome shotgun (WGS) entry which is preliminary data.</text>
</comment>
<dbReference type="Proteomes" id="UP001501469">
    <property type="component" value="Unassembled WGS sequence"/>
</dbReference>
<accession>A0ABP7UJS0</accession>
<reference evidence="2" key="1">
    <citation type="journal article" date="2019" name="Int. J. Syst. Evol. Microbiol.">
        <title>The Global Catalogue of Microorganisms (GCM) 10K type strain sequencing project: providing services to taxonomists for standard genome sequencing and annotation.</title>
        <authorList>
            <consortium name="The Broad Institute Genomics Platform"/>
            <consortium name="The Broad Institute Genome Sequencing Center for Infectious Disease"/>
            <person name="Wu L."/>
            <person name="Ma J."/>
        </authorList>
    </citation>
    <scope>NUCLEOTIDE SEQUENCE [LARGE SCALE GENOMIC DNA]</scope>
    <source>
        <strain evidence="2">JCM 17225</strain>
    </source>
</reference>
<evidence type="ECO:0000313" key="2">
    <source>
        <dbReference type="Proteomes" id="UP001501469"/>
    </source>
</evidence>
<sequence>MSPSATGPDTIPTPKQAKTKDVIPAGELELATLALAAADAWDASPLLPLLWCSKAQLRTAATSFKASVKTADTAGDDLSPAAQRLAELDGQVERSLKFVRNFLLETYETKKKAKAYYSTFGLDPDGQLRPARPARAEDLAKLVAALKTSGYDQGKYGTAYWKNILDEYKPLVATSSAARSDTSTTAGTKNQLEEPLRKMLRALRQHVKTNFPDAYAAEWRRFGYLKDAY</sequence>
<organism evidence="1 2">
    <name type="scientific">Hymenobacter glaciei</name>
    <dbReference type="NCBI Taxonomy" id="877209"/>
    <lineage>
        <taxon>Bacteria</taxon>
        <taxon>Pseudomonadati</taxon>
        <taxon>Bacteroidota</taxon>
        <taxon>Cytophagia</taxon>
        <taxon>Cytophagales</taxon>
        <taxon>Hymenobacteraceae</taxon>
        <taxon>Hymenobacter</taxon>
    </lineage>
</organism>
<protein>
    <submittedName>
        <fullName evidence="1">Uncharacterized protein</fullName>
    </submittedName>
</protein>
<dbReference type="EMBL" id="BAABDK010000026">
    <property type="protein sequence ID" value="GAA4045130.1"/>
    <property type="molecule type" value="Genomic_DNA"/>
</dbReference>